<proteinExistence type="predicted"/>
<sequence length="84" mass="9243">MESVSDVIAFHDDINVAETDLTSLEALSDRECTFRSIESVSDVIASRDDINLADLLETLNNDQIGTKTTITDQPTKNTRNGTIK</sequence>
<accession>A0AA37SU29</accession>
<keyword evidence="3" id="KW-1185">Reference proteome</keyword>
<protein>
    <submittedName>
        <fullName evidence="2">Uncharacterized protein</fullName>
    </submittedName>
</protein>
<dbReference type="EMBL" id="BSOH01000030">
    <property type="protein sequence ID" value="GLR19614.1"/>
    <property type="molecule type" value="Genomic_DNA"/>
</dbReference>
<evidence type="ECO:0000313" key="3">
    <source>
        <dbReference type="Proteomes" id="UP001156666"/>
    </source>
</evidence>
<reference evidence="2" key="2">
    <citation type="submission" date="2023-01" db="EMBL/GenBank/DDBJ databases">
        <title>Draft genome sequence of Portibacter lacus strain NBRC 108769.</title>
        <authorList>
            <person name="Sun Q."/>
            <person name="Mori K."/>
        </authorList>
    </citation>
    <scope>NUCLEOTIDE SEQUENCE</scope>
    <source>
        <strain evidence="2">NBRC 108769</strain>
    </source>
</reference>
<organism evidence="2 3">
    <name type="scientific">Portibacter lacus</name>
    <dbReference type="NCBI Taxonomy" id="1099794"/>
    <lineage>
        <taxon>Bacteria</taxon>
        <taxon>Pseudomonadati</taxon>
        <taxon>Bacteroidota</taxon>
        <taxon>Saprospiria</taxon>
        <taxon>Saprospirales</taxon>
        <taxon>Haliscomenobacteraceae</taxon>
        <taxon>Portibacter</taxon>
    </lineage>
</organism>
<reference evidence="2" key="1">
    <citation type="journal article" date="2014" name="Int. J. Syst. Evol. Microbiol.">
        <title>Complete genome sequence of Corynebacterium casei LMG S-19264T (=DSM 44701T), isolated from a smear-ripened cheese.</title>
        <authorList>
            <consortium name="US DOE Joint Genome Institute (JGI-PGF)"/>
            <person name="Walter F."/>
            <person name="Albersmeier A."/>
            <person name="Kalinowski J."/>
            <person name="Ruckert C."/>
        </authorList>
    </citation>
    <scope>NUCLEOTIDE SEQUENCE</scope>
    <source>
        <strain evidence="2">NBRC 108769</strain>
    </source>
</reference>
<gene>
    <name evidence="2" type="ORF">GCM10007940_42300</name>
</gene>
<dbReference type="AlphaFoldDB" id="A0AA37SU29"/>
<evidence type="ECO:0000256" key="1">
    <source>
        <dbReference type="SAM" id="MobiDB-lite"/>
    </source>
</evidence>
<dbReference type="Proteomes" id="UP001156666">
    <property type="component" value="Unassembled WGS sequence"/>
</dbReference>
<name>A0AA37SU29_9BACT</name>
<evidence type="ECO:0000313" key="2">
    <source>
        <dbReference type="EMBL" id="GLR19614.1"/>
    </source>
</evidence>
<comment type="caution">
    <text evidence="2">The sequence shown here is derived from an EMBL/GenBank/DDBJ whole genome shotgun (WGS) entry which is preliminary data.</text>
</comment>
<feature type="region of interest" description="Disordered" evidence="1">
    <location>
        <begin position="65"/>
        <end position="84"/>
    </location>
</feature>